<dbReference type="PRINTS" id="PR00109">
    <property type="entry name" value="TYRKINASE"/>
</dbReference>
<protein>
    <recommendedName>
        <fullName evidence="8">Protein kinase domain-containing protein</fullName>
    </recommendedName>
</protein>
<dbReference type="SMART" id="SM00666">
    <property type="entry name" value="PB1"/>
    <property type="match status" value="1"/>
</dbReference>
<dbReference type="GO" id="GO:0004674">
    <property type="term" value="F:protein serine/threonine kinase activity"/>
    <property type="evidence" value="ECO:0007669"/>
    <property type="project" value="UniProtKB-KW"/>
</dbReference>
<dbReference type="InterPro" id="IPR001245">
    <property type="entry name" value="Ser-Thr/Tyr_kinase_cat_dom"/>
</dbReference>
<proteinExistence type="predicted"/>
<dbReference type="GO" id="GO:0005524">
    <property type="term" value="F:ATP binding"/>
    <property type="evidence" value="ECO:0007669"/>
    <property type="project" value="UniProtKB-UniRule"/>
</dbReference>
<gene>
    <name evidence="9" type="ORF">Tsubulata_021120</name>
</gene>
<feature type="domain" description="Protein kinase" evidence="8">
    <location>
        <begin position="878"/>
        <end position="1156"/>
    </location>
</feature>
<evidence type="ECO:0000256" key="2">
    <source>
        <dbReference type="ARBA" id="ARBA00022679"/>
    </source>
</evidence>
<dbReference type="InterPro" id="IPR008271">
    <property type="entry name" value="Ser/Thr_kinase_AS"/>
</dbReference>
<dbReference type="CDD" id="cd13999">
    <property type="entry name" value="STKc_MAP3K-like"/>
    <property type="match status" value="1"/>
</dbReference>
<dbReference type="EMBL" id="JAKUCV010003555">
    <property type="protein sequence ID" value="KAJ4838437.1"/>
    <property type="molecule type" value="Genomic_DNA"/>
</dbReference>
<evidence type="ECO:0000256" key="1">
    <source>
        <dbReference type="ARBA" id="ARBA00022527"/>
    </source>
</evidence>
<dbReference type="PROSITE" id="PS00107">
    <property type="entry name" value="PROTEIN_KINASE_ATP"/>
    <property type="match status" value="1"/>
</dbReference>
<keyword evidence="5 6" id="KW-0067">ATP-binding</keyword>
<dbReference type="GO" id="GO:0007165">
    <property type="term" value="P:signal transduction"/>
    <property type="evidence" value="ECO:0007669"/>
    <property type="project" value="TreeGrafter"/>
</dbReference>
<dbReference type="Gene3D" id="3.10.20.90">
    <property type="entry name" value="Phosphatidylinositol 3-kinase Catalytic Subunit, Chain A, domain 1"/>
    <property type="match status" value="1"/>
</dbReference>
<dbReference type="Gene3D" id="3.30.200.20">
    <property type="entry name" value="Phosphorylase Kinase, domain 1"/>
    <property type="match status" value="1"/>
</dbReference>
<feature type="region of interest" description="Disordered" evidence="7">
    <location>
        <begin position="516"/>
        <end position="544"/>
    </location>
</feature>
<dbReference type="FunFam" id="3.10.20.90:FF:000058">
    <property type="entry name" value="Octicosapeptide/phox/Bem1p domain kinase superfamily protein"/>
    <property type="match status" value="1"/>
</dbReference>
<accession>A0A9Q0FVS7</accession>
<dbReference type="PANTHER" id="PTHR23257">
    <property type="entry name" value="SERINE-THREONINE PROTEIN KINASE"/>
    <property type="match status" value="1"/>
</dbReference>
<evidence type="ECO:0000256" key="6">
    <source>
        <dbReference type="PROSITE-ProRule" id="PRU10141"/>
    </source>
</evidence>
<evidence type="ECO:0000259" key="8">
    <source>
        <dbReference type="PROSITE" id="PS50011"/>
    </source>
</evidence>
<dbReference type="InterPro" id="IPR017441">
    <property type="entry name" value="Protein_kinase_ATP_BS"/>
</dbReference>
<keyword evidence="2" id="KW-0808">Transferase</keyword>
<dbReference type="InterPro" id="IPR050167">
    <property type="entry name" value="Ser_Thr_protein_kinase"/>
</dbReference>
<evidence type="ECO:0000313" key="9">
    <source>
        <dbReference type="EMBL" id="KAJ4838437.1"/>
    </source>
</evidence>
<evidence type="ECO:0000256" key="7">
    <source>
        <dbReference type="SAM" id="MobiDB-lite"/>
    </source>
</evidence>
<keyword evidence="1" id="KW-0723">Serine/threonine-protein kinase</keyword>
<dbReference type="InterPro" id="IPR000270">
    <property type="entry name" value="PB1_dom"/>
</dbReference>
<sequence length="1158" mass="128907">MISDHDSGSHQRYLRRRASTIAPHIVNANGDMTNFCVLTGEEFSTEFLHDRAGLRPVPYQNQPGHKGFNYCQNPQMVYQDPAVIHGSRRKNSECDALDFVPMTGHGYDAENRAYPESISRYNWDYSQYGGRHPSRYGDEMAAADRVASGTATPKIVDGYPQFFPHLETGVSVGAFSNKMKFLCSFGGRILPRPNDGKLRYVGGETRILSLRRNIRWEELVKKTSGICNQAHTIKYQLPGEDLDALISVTSDEDLHNMTEEYLQLERRGGSQKLRIFLVPTSEPQSPNSFEHQTDADYHYVAAVNSMVDSSSPAKGLSSKRSLLRTASGVGVESPTPVYLDSPTSSNYAGPAGYFFTPFHVQGKSLCPSPPLSPVTVRDIDHNISSVLPAAAGDSIRAEANQSPRVVPLDNIVYDNLYYPNAYNDVSHVPFQMVNGHHPSQYVVESDQRNEQLGLLFHRRTPSGEFLPHQFMPQTYSNADRNIGRTYSGSRLEAHGRGPQRSFEDEVISKLLRNYGRENSASPPELSNSSREGPNWHEITTGKNNQDANREYKHCLQPVSNFYLNQEASNCSNIALSTSKEEGNARATSNDKAMILEDLQNLNDRTGFPYYRPQDSQESSRVVYCRTANTLEDSGYATKEHPHVQRSSAGDSDKFIEGQTLTRTQTCEIIVDQPVTYMLSGHISSTSQELDNQQQCTPDSKSATNSASSRVASLGDKGSINCSDCKIGNASSQEQSYEGMKMGTSVFARYSISSNDERDYKIREPEVTGPEIFQSLRSQPLNDDQGTLVPEPVITVEDVTGTTIPDIPESSKVVPIIEEEPAHEFQSDGAAEGESSGEEFEFKVQRSSAKEGEELISDAAMAEIEAGIYGLQIIKDSDIEEVTELGSGTFGTVYFGKWRGTDVAIKRIKNSCFCGRSSEQERLIKDFWREARILSTLHHPNVLAFYGIVPDGPDGTMATVTEYLVDGSLRRVLQKKGRALDRRKKLAIALDAAFGMEYLHVKDIIHFDLKCDNLLVNLKDSHRPVCKVADFGLSKIKRNTLVSGGVRGTLPWMAPELLDGNSNRVSEKVDVFSFGVAMWEIQTGEEPYADMHCGAIIGGIVSNTLRPPIPANCDPEWRKLMEECWSFDPESRPSFTEIRKRLRAMSMAVQPRRHNLAVR</sequence>
<dbReference type="AlphaFoldDB" id="A0A9Q0FVS7"/>
<dbReference type="SMART" id="SM00220">
    <property type="entry name" value="S_TKc"/>
    <property type="match status" value="1"/>
</dbReference>
<feature type="region of interest" description="Disordered" evidence="7">
    <location>
        <begin position="685"/>
        <end position="714"/>
    </location>
</feature>
<name>A0A9Q0FVS7_9ROSI</name>
<dbReference type="PROSITE" id="PS50011">
    <property type="entry name" value="PROTEIN_KINASE_DOM"/>
    <property type="match status" value="1"/>
</dbReference>
<comment type="caution">
    <text evidence="9">The sequence shown here is derived from an EMBL/GenBank/DDBJ whole genome shotgun (WGS) entry which is preliminary data.</text>
</comment>
<dbReference type="SUPFAM" id="SSF56112">
    <property type="entry name" value="Protein kinase-like (PK-like)"/>
    <property type="match status" value="1"/>
</dbReference>
<evidence type="ECO:0000256" key="5">
    <source>
        <dbReference type="ARBA" id="ARBA00022840"/>
    </source>
</evidence>
<dbReference type="InterPro" id="IPR000719">
    <property type="entry name" value="Prot_kinase_dom"/>
</dbReference>
<dbReference type="InterPro" id="IPR011009">
    <property type="entry name" value="Kinase-like_dom_sf"/>
</dbReference>
<dbReference type="PROSITE" id="PS00108">
    <property type="entry name" value="PROTEIN_KINASE_ST"/>
    <property type="match status" value="1"/>
</dbReference>
<dbReference type="Proteomes" id="UP001141552">
    <property type="component" value="Unassembled WGS sequence"/>
</dbReference>
<reference evidence="9" key="1">
    <citation type="submission" date="2022-02" db="EMBL/GenBank/DDBJ databases">
        <authorList>
            <person name="Henning P.M."/>
            <person name="McCubbin A.G."/>
            <person name="Shore J.S."/>
        </authorList>
    </citation>
    <scope>NUCLEOTIDE SEQUENCE</scope>
    <source>
        <strain evidence="9">F60SS</strain>
        <tissue evidence="9">Leaves</tissue>
    </source>
</reference>
<feature type="compositionally biased region" description="Polar residues" evidence="7">
    <location>
        <begin position="516"/>
        <end position="531"/>
    </location>
</feature>
<dbReference type="Pfam" id="PF00564">
    <property type="entry name" value="PB1"/>
    <property type="match status" value="1"/>
</dbReference>
<keyword evidence="10" id="KW-1185">Reference proteome</keyword>
<dbReference type="PANTHER" id="PTHR23257:SF792">
    <property type="entry name" value="PROTEIN KINASE DOMAIN-CONTAINING PROTEIN"/>
    <property type="match status" value="1"/>
</dbReference>
<dbReference type="Gene3D" id="1.10.510.10">
    <property type="entry name" value="Transferase(Phosphotransferase) domain 1"/>
    <property type="match status" value="1"/>
</dbReference>
<evidence type="ECO:0000256" key="3">
    <source>
        <dbReference type="ARBA" id="ARBA00022741"/>
    </source>
</evidence>
<feature type="binding site" evidence="6">
    <location>
        <position position="905"/>
    </location>
    <ligand>
        <name>ATP</name>
        <dbReference type="ChEBI" id="CHEBI:30616"/>
    </ligand>
</feature>
<reference evidence="9" key="2">
    <citation type="journal article" date="2023" name="Plants (Basel)">
        <title>Annotation of the Turnera subulata (Passifloraceae) Draft Genome Reveals the S-Locus Evolved after the Divergence of Turneroideae from Passifloroideae in a Stepwise Manner.</title>
        <authorList>
            <person name="Henning P.M."/>
            <person name="Roalson E.H."/>
            <person name="Mir W."/>
            <person name="McCubbin A.G."/>
            <person name="Shore J.S."/>
        </authorList>
    </citation>
    <scope>NUCLEOTIDE SEQUENCE</scope>
    <source>
        <strain evidence="9">F60SS</strain>
    </source>
</reference>
<dbReference type="FunFam" id="3.30.200.20:FF:000081">
    <property type="entry name" value="Octicosapeptide/phox/Bem1p domain kinase superfamily protein"/>
    <property type="match status" value="1"/>
</dbReference>
<dbReference type="Pfam" id="PF07714">
    <property type="entry name" value="PK_Tyr_Ser-Thr"/>
    <property type="match status" value="1"/>
</dbReference>
<feature type="compositionally biased region" description="Polar residues" evidence="7">
    <location>
        <begin position="685"/>
        <end position="710"/>
    </location>
</feature>
<evidence type="ECO:0000313" key="10">
    <source>
        <dbReference type="Proteomes" id="UP001141552"/>
    </source>
</evidence>
<dbReference type="SUPFAM" id="SSF54277">
    <property type="entry name" value="CAD &amp; PB1 domains"/>
    <property type="match status" value="1"/>
</dbReference>
<keyword evidence="3 6" id="KW-0547">Nucleotide-binding</keyword>
<evidence type="ECO:0000256" key="4">
    <source>
        <dbReference type="ARBA" id="ARBA00022777"/>
    </source>
</evidence>
<keyword evidence="4" id="KW-0418">Kinase</keyword>
<dbReference type="GO" id="GO:0005737">
    <property type="term" value="C:cytoplasm"/>
    <property type="evidence" value="ECO:0007669"/>
    <property type="project" value="TreeGrafter"/>
</dbReference>
<organism evidence="9 10">
    <name type="scientific">Turnera subulata</name>
    <dbReference type="NCBI Taxonomy" id="218843"/>
    <lineage>
        <taxon>Eukaryota</taxon>
        <taxon>Viridiplantae</taxon>
        <taxon>Streptophyta</taxon>
        <taxon>Embryophyta</taxon>
        <taxon>Tracheophyta</taxon>
        <taxon>Spermatophyta</taxon>
        <taxon>Magnoliopsida</taxon>
        <taxon>eudicotyledons</taxon>
        <taxon>Gunneridae</taxon>
        <taxon>Pentapetalae</taxon>
        <taxon>rosids</taxon>
        <taxon>fabids</taxon>
        <taxon>Malpighiales</taxon>
        <taxon>Passifloraceae</taxon>
        <taxon>Turnera</taxon>
    </lineage>
</organism>
<dbReference type="CDD" id="cd06410">
    <property type="entry name" value="PB1_UP2"/>
    <property type="match status" value="1"/>
</dbReference>
<dbReference type="OrthoDB" id="4062651at2759"/>